<evidence type="ECO:0000313" key="3">
    <source>
        <dbReference type="Proteomes" id="UP001589867"/>
    </source>
</evidence>
<dbReference type="SUPFAM" id="SSF55031">
    <property type="entry name" value="Bacterial exopeptidase dimerisation domain"/>
    <property type="match status" value="1"/>
</dbReference>
<evidence type="ECO:0000313" key="2">
    <source>
        <dbReference type="EMBL" id="MFC0531644.1"/>
    </source>
</evidence>
<dbReference type="Proteomes" id="UP001589867">
    <property type="component" value="Unassembled WGS sequence"/>
</dbReference>
<reference evidence="2 3" key="1">
    <citation type="submission" date="2024-09" db="EMBL/GenBank/DDBJ databases">
        <authorList>
            <person name="Sun Q."/>
            <person name="Mori K."/>
        </authorList>
    </citation>
    <scope>NUCLEOTIDE SEQUENCE [LARGE SCALE GENOMIC DNA]</scope>
    <source>
        <strain evidence="2 3">TBRC 3947</strain>
    </source>
</reference>
<gene>
    <name evidence="2" type="ORF">ACFFIA_28755</name>
</gene>
<dbReference type="EMBL" id="JBHLUH010000060">
    <property type="protein sequence ID" value="MFC0531644.1"/>
    <property type="molecule type" value="Genomic_DNA"/>
</dbReference>
<dbReference type="InterPro" id="IPR036264">
    <property type="entry name" value="Bact_exopeptidase_dim_dom"/>
</dbReference>
<dbReference type="InterPro" id="IPR052030">
    <property type="entry name" value="Peptidase_M20/M20A_hydrolases"/>
</dbReference>
<sequence length="487" mass="51594">MSSQDEALKTVAGWLDEHRTLGTSLSDRIWELAEPGLCEQRSAEALCETLADNGFSVETGVAGMPTAFVARYGTGSPTIALMCEYDATPGESQLPVPYPAPVSPIAAGFTDLHNGIGAASVAAAVAVRQAMAEHGLPGSITVFGTPAEKLCVGKPFLARDGHFDGLDAVVAWHPRPYSTVEWDDGPGCYQAEVYDFGGTSTYASKPWTGVSALDALTLMNVIVQFLREHIPPAYRASVNELVSSGGQHPTALPNHAQAWYVHRSLTREGIDHVAAALDRAASSAATALGATYSRRVVAATRPWLPNHSLARAAYRGLERAGAPAFPAPMRDLAAQVLQRLGRTDIDPPFDETLTPPQSRITREFAGGADDVTEFCWHAPTARIYVAYGIAASGLPNWAQGLFSGTPVAHQTVHTAAKAIALTTVELLTSPEVLAEAAAEFQERVAQAGPMPPLLDPDTRPPVDPGSAPPYVREHLVAQMGRATEVPA</sequence>
<keyword evidence="3" id="KW-1185">Reference proteome</keyword>
<evidence type="ECO:0008006" key="4">
    <source>
        <dbReference type="Google" id="ProtNLM"/>
    </source>
</evidence>
<name>A0ABV6MAW1_9ACTN</name>
<dbReference type="SUPFAM" id="SSF53187">
    <property type="entry name" value="Zn-dependent exopeptidases"/>
    <property type="match status" value="1"/>
</dbReference>
<organism evidence="2 3">
    <name type="scientific">Phytohabitans kaempferiae</name>
    <dbReference type="NCBI Taxonomy" id="1620943"/>
    <lineage>
        <taxon>Bacteria</taxon>
        <taxon>Bacillati</taxon>
        <taxon>Actinomycetota</taxon>
        <taxon>Actinomycetes</taxon>
        <taxon>Micromonosporales</taxon>
        <taxon>Micromonosporaceae</taxon>
    </lineage>
</organism>
<dbReference type="PANTHER" id="PTHR30575:SF0">
    <property type="entry name" value="XAA-ARG DIPEPTIDASE"/>
    <property type="match status" value="1"/>
</dbReference>
<proteinExistence type="predicted"/>
<feature type="compositionally biased region" description="Pro residues" evidence="1">
    <location>
        <begin position="449"/>
        <end position="467"/>
    </location>
</feature>
<evidence type="ECO:0000256" key="1">
    <source>
        <dbReference type="SAM" id="MobiDB-lite"/>
    </source>
</evidence>
<feature type="region of interest" description="Disordered" evidence="1">
    <location>
        <begin position="448"/>
        <end position="469"/>
    </location>
</feature>
<dbReference type="RefSeq" id="WP_377256411.1">
    <property type="nucleotide sequence ID" value="NZ_JBHLUH010000060.1"/>
</dbReference>
<protein>
    <recommendedName>
        <fullName evidence="4">Amidohydrolase</fullName>
    </recommendedName>
</protein>
<accession>A0ABV6MAW1</accession>
<dbReference type="Gene3D" id="3.40.630.10">
    <property type="entry name" value="Zn peptidases"/>
    <property type="match status" value="2"/>
</dbReference>
<dbReference type="PANTHER" id="PTHR30575">
    <property type="entry name" value="PEPTIDASE M20"/>
    <property type="match status" value="1"/>
</dbReference>
<comment type="caution">
    <text evidence="2">The sequence shown here is derived from an EMBL/GenBank/DDBJ whole genome shotgun (WGS) entry which is preliminary data.</text>
</comment>